<dbReference type="Proteomes" id="UP000428325">
    <property type="component" value="Chromosome"/>
</dbReference>
<proteinExistence type="predicted"/>
<dbReference type="AlphaFoldDB" id="A0A6B9FDG9"/>
<keyword evidence="2" id="KW-0472">Membrane</keyword>
<keyword evidence="2" id="KW-0812">Transmembrane</keyword>
<evidence type="ECO:0000256" key="1">
    <source>
        <dbReference type="SAM" id="MobiDB-lite"/>
    </source>
</evidence>
<sequence>MAVDLPAFWVVWAVGFGAVVPALAYLRRDGGETDADAASRNDRDVDDALSTLRERYARGELSEAAFESKLTALLETETPEGARERLRREGGDRDGPPTPEREPNRRSDADADAET</sequence>
<feature type="domain" description="SHOCT" evidence="3">
    <location>
        <begin position="47"/>
        <end position="74"/>
    </location>
</feature>
<dbReference type="EMBL" id="CP034345">
    <property type="protein sequence ID" value="QGX96691.1"/>
    <property type="molecule type" value="Genomic_DNA"/>
</dbReference>
<dbReference type="Pfam" id="PF09851">
    <property type="entry name" value="SHOCT"/>
    <property type="match status" value="1"/>
</dbReference>
<dbReference type="OrthoDB" id="178074at2157"/>
<protein>
    <recommendedName>
        <fullName evidence="3">SHOCT domain-containing protein</fullName>
    </recommendedName>
</protein>
<accession>A0A6B9FDG9</accession>
<feature type="region of interest" description="Disordered" evidence="1">
    <location>
        <begin position="71"/>
        <end position="115"/>
    </location>
</feature>
<feature type="transmembrane region" description="Helical" evidence="2">
    <location>
        <begin position="6"/>
        <end position="26"/>
    </location>
</feature>
<dbReference type="InterPro" id="IPR018649">
    <property type="entry name" value="SHOCT"/>
</dbReference>
<evidence type="ECO:0000313" key="5">
    <source>
        <dbReference type="Proteomes" id="UP000428325"/>
    </source>
</evidence>
<keyword evidence="5" id="KW-1185">Reference proteome</keyword>
<name>A0A6B9FDG9_9EURY</name>
<feature type="compositionally biased region" description="Basic and acidic residues" evidence="1">
    <location>
        <begin position="80"/>
        <end position="109"/>
    </location>
</feature>
<evidence type="ECO:0000259" key="3">
    <source>
        <dbReference type="Pfam" id="PF09851"/>
    </source>
</evidence>
<evidence type="ECO:0000256" key="2">
    <source>
        <dbReference type="SAM" id="Phobius"/>
    </source>
</evidence>
<gene>
    <name evidence="4" type="ORF">EI982_13820</name>
</gene>
<keyword evidence="2" id="KW-1133">Transmembrane helix</keyword>
<evidence type="ECO:0000313" key="4">
    <source>
        <dbReference type="EMBL" id="QGX96691.1"/>
    </source>
</evidence>
<reference evidence="4 5" key="1">
    <citation type="submission" date="2018-12" db="EMBL/GenBank/DDBJ databases">
        <title>Complete genome sequence of Haloplanus rallus MBLA0036.</title>
        <authorList>
            <person name="Nam Y.-d."/>
            <person name="Kang J."/>
            <person name="Chung W.-H."/>
            <person name="Park Y.S."/>
        </authorList>
    </citation>
    <scope>NUCLEOTIDE SEQUENCE [LARGE SCALE GENOMIC DNA]</scope>
    <source>
        <strain evidence="4 5">MBLA0036</strain>
    </source>
</reference>
<organism evidence="4 5">
    <name type="scientific">Haloplanus rallus</name>
    <dbReference type="NCBI Taxonomy" id="1816183"/>
    <lineage>
        <taxon>Archaea</taxon>
        <taxon>Methanobacteriati</taxon>
        <taxon>Methanobacteriota</taxon>
        <taxon>Stenosarchaea group</taxon>
        <taxon>Halobacteria</taxon>
        <taxon>Halobacteriales</taxon>
        <taxon>Haloferacaceae</taxon>
        <taxon>Haloplanus</taxon>
    </lineage>
</organism>
<dbReference type="KEGG" id="hra:EI982_13820"/>